<organism evidence="1 2">
    <name type="scientific">Pseudomonas fakonensis</name>
    <dbReference type="NCBI Taxonomy" id="2842355"/>
    <lineage>
        <taxon>Bacteria</taxon>
        <taxon>Pseudomonadati</taxon>
        <taxon>Pseudomonadota</taxon>
        <taxon>Gammaproteobacteria</taxon>
        <taxon>Pseudomonadales</taxon>
        <taxon>Pseudomonadaceae</taxon>
        <taxon>Pseudomonas</taxon>
    </lineage>
</organism>
<sequence>MPTAQHPQGGKVYLHPTTCTRPAVVDAFQRRTGLRLIVSPTGLVRAVPTGGAA</sequence>
<dbReference type="Proteomes" id="UP001046350">
    <property type="component" value="Chromosome"/>
</dbReference>
<dbReference type="RefSeq" id="WP_217842594.1">
    <property type="nucleotide sequence ID" value="NZ_CP077076.1"/>
</dbReference>
<proteinExistence type="predicted"/>
<reference evidence="1" key="1">
    <citation type="journal article" date="2021" name="Microorganisms">
        <title>The Ever-Expanding Pseudomonas Genus: Description of 43 New Species and Partition of the Pseudomonas putida Group.</title>
        <authorList>
            <person name="Girard L."/>
            <person name="Lood C."/>
            <person name="Hofte M."/>
            <person name="Vandamme P."/>
            <person name="Rokni-Zadeh H."/>
            <person name="van Noort V."/>
            <person name="Lavigne R."/>
            <person name="De Mot R."/>
        </authorList>
    </citation>
    <scope>NUCLEOTIDE SEQUENCE</scope>
    <source>
        <strain evidence="1">COW40</strain>
    </source>
</reference>
<evidence type="ECO:0000313" key="2">
    <source>
        <dbReference type="Proteomes" id="UP001046350"/>
    </source>
</evidence>
<evidence type="ECO:0000313" key="1">
    <source>
        <dbReference type="EMBL" id="QXH53184.1"/>
    </source>
</evidence>
<protein>
    <submittedName>
        <fullName evidence="1">Uncharacterized protein</fullName>
    </submittedName>
</protein>
<name>A0ABX8N9Z2_9PSED</name>
<accession>A0ABX8N9Z2</accession>
<keyword evidence="2" id="KW-1185">Reference proteome</keyword>
<dbReference type="EMBL" id="CP077076">
    <property type="protein sequence ID" value="QXH53184.1"/>
    <property type="molecule type" value="Genomic_DNA"/>
</dbReference>
<gene>
    <name evidence="1" type="ORF">KSS94_08730</name>
</gene>